<sequence>NCATGFTSDSQNPKTLLEDMIPILDNPVISTKVRMLMLYIMYKRGITEENLAKLLNHARLSKSENESINNLVFFGEKLIRAKSKMTTPKKKKYRQPQGDDIHYEFSRYIPKLKHVLE</sequence>
<organism evidence="1 2">
    <name type="scientific">Racocetra persica</name>
    <dbReference type="NCBI Taxonomy" id="160502"/>
    <lineage>
        <taxon>Eukaryota</taxon>
        <taxon>Fungi</taxon>
        <taxon>Fungi incertae sedis</taxon>
        <taxon>Mucoromycota</taxon>
        <taxon>Glomeromycotina</taxon>
        <taxon>Glomeromycetes</taxon>
        <taxon>Diversisporales</taxon>
        <taxon>Gigasporaceae</taxon>
        <taxon>Racocetra</taxon>
    </lineage>
</organism>
<reference evidence="1" key="1">
    <citation type="submission" date="2021-06" db="EMBL/GenBank/DDBJ databases">
        <authorList>
            <person name="Kallberg Y."/>
            <person name="Tangrot J."/>
            <person name="Rosling A."/>
        </authorList>
    </citation>
    <scope>NUCLEOTIDE SEQUENCE</scope>
    <source>
        <strain evidence="1">MA461A</strain>
    </source>
</reference>
<comment type="caution">
    <text evidence="1">The sequence shown here is derived from an EMBL/GenBank/DDBJ whole genome shotgun (WGS) entry which is preliminary data.</text>
</comment>
<name>A0ACA9SWE8_9GLOM</name>
<evidence type="ECO:0000313" key="2">
    <source>
        <dbReference type="Proteomes" id="UP000789920"/>
    </source>
</evidence>
<proteinExistence type="predicted"/>
<feature type="non-terminal residue" evidence="1">
    <location>
        <position position="1"/>
    </location>
</feature>
<accession>A0ACA9SWE8</accession>
<dbReference type="Proteomes" id="UP000789920">
    <property type="component" value="Unassembled WGS sequence"/>
</dbReference>
<evidence type="ECO:0000313" key="1">
    <source>
        <dbReference type="EMBL" id="CAG8849203.1"/>
    </source>
</evidence>
<feature type="non-terminal residue" evidence="1">
    <location>
        <position position="117"/>
    </location>
</feature>
<dbReference type="EMBL" id="CAJVQC010164352">
    <property type="protein sequence ID" value="CAG8849203.1"/>
    <property type="molecule type" value="Genomic_DNA"/>
</dbReference>
<keyword evidence="2" id="KW-1185">Reference proteome</keyword>
<protein>
    <submittedName>
        <fullName evidence="1">20582_t:CDS:1</fullName>
    </submittedName>
</protein>
<gene>
    <name evidence="1" type="ORF">RPERSI_LOCUS35484</name>
</gene>